<keyword evidence="2" id="KW-0479">Metal-binding</keyword>
<evidence type="ECO:0000313" key="3">
    <source>
        <dbReference type="EMBL" id="TCP37633.1"/>
    </source>
</evidence>
<feature type="binding site" evidence="2">
    <location>
        <position position="178"/>
    </location>
    <ligand>
        <name>Fe cation</name>
        <dbReference type="ChEBI" id="CHEBI:24875"/>
        <label>2</label>
    </ligand>
</feature>
<dbReference type="RefSeq" id="WP_132707215.1">
    <property type="nucleotide sequence ID" value="NZ_JACIGF010000002.1"/>
</dbReference>
<feature type="binding site" evidence="2">
    <location>
        <position position="39"/>
    </location>
    <ligand>
        <name>Fe cation</name>
        <dbReference type="ChEBI" id="CHEBI:24875"/>
        <label>1</label>
    </ligand>
</feature>
<keyword evidence="4" id="KW-1185">Reference proteome</keyword>
<dbReference type="GO" id="GO:0004113">
    <property type="term" value="F:2',3'-cyclic-nucleotide 3'-phosphodiesterase activity"/>
    <property type="evidence" value="ECO:0007669"/>
    <property type="project" value="TreeGrafter"/>
</dbReference>
<feature type="binding site" evidence="2">
    <location>
        <position position="8"/>
    </location>
    <ligand>
        <name>Fe cation</name>
        <dbReference type="ChEBI" id="CHEBI:24875"/>
        <label>1</label>
    </ligand>
</feature>
<dbReference type="PANTHER" id="PTHR36303">
    <property type="entry name" value="2',3'-CYCLIC-NUCLEOTIDE 2'-PHOSPHODIESTERASE"/>
    <property type="match status" value="1"/>
</dbReference>
<accession>A0A4R2PPG0</accession>
<dbReference type="PANTHER" id="PTHR36303:SF1">
    <property type="entry name" value="2',3'-CYCLIC-NUCLEOTIDE 2'-PHOSPHODIESTERASE"/>
    <property type="match status" value="1"/>
</dbReference>
<dbReference type="PIRSF" id="PIRSF004789">
    <property type="entry name" value="DR1281"/>
    <property type="match status" value="1"/>
</dbReference>
<proteinExistence type="predicted"/>
<dbReference type="Pfam" id="PF13277">
    <property type="entry name" value="YmdB"/>
    <property type="match status" value="1"/>
</dbReference>
<evidence type="ECO:0000256" key="1">
    <source>
        <dbReference type="PIRSR" id="PIRSR004789-50"/>
    </source>
</evidence>
<dbReference type="AlphaFoldDB" id="A0A4R2PPG0"/>
<dbReference type="Gene3D" id="3.60.21.10">
    <property type="match status" value="1"/>
</dbReference>
<evidence type="ECO:0000256" key="2">
    <source>
        <dbReference type="PIRSR" id="PIRSR004789-51"/>
    </source>
</evidence>
<organism evidence="3 4">
    <name type="scientific">Rhodothalassium salexigens DSM 2132</name>
    <dbReference type="NCBI Taxonomy" id="1188247"/>
    <lineage>
        <taxon>Bacteria</taxon>
        <taxon>Pseudomonadati</taxon>
        <taxon>Pseudomonadota</taxon>
        <taxon>Alphaproteobacteria</taxon>
        <taxon>Rhodothalassiales</taxon>
        <taxon>Rhodothalassiaceae</taxon>
        <taxon>Rhodothalassium</taxon>
    </lineage>
</organism>
<evidence type="ECO:0008006" key="5">
    <source>
        <dbReference type="Google" id="ProtNLM"/>
    </source>
</evidence>
<feature type="binding site" evidence="2">
    <location>
        <position position="153"/>
    </location>
    <ligand>
        <name>Fe cation</name>
        <dbReference type="ChEBI" id="CHEBI:24875"/>
        <label>2</label>
    </ligand>
</feature>
<feature type="binding site" evidence="2">
    <location>
        <position position="180"/>
    </location>
    <ligand>
        <name>Fe cation</name>
        <dbReference type="ChEBI" id="CHEBI:24875"/>
        <label>1</label>
    </ligand>
</feature>
<feature type="binding site" evidence="2">
    <location>
        <position position="40"/>
    </location>
    <ligand>
        <name>Fe cation</name>
        <dbReference type="ChEBI" id="CHEBI:24875"/>
        <label>1</label>
    </ligand>
</feature>
<dbReference type="NCBIfam" id="TIGR00282">
    <property type="entry name" value="TIGR00282 family metallophosphoesterase"/>
    <property type="match status" value="1"/>
</dbReference>
<dbReference type="CDD" id="cd07382">
    <property type="entry name" value="MPP_DR1281"/>
    <property type="match status" value="1"/>
</dbReference>
<comment type="caution">
    <text evidence="3">The sequence shown here is derived from an EMBL/GenBank/DDBJ whole genome shotgun (WGS) entry which is preliminary data.</text>
</comment>
<gene>
    <name evidence="3" type="ORF">EV659_10237</name>
</gene>
<name>A0A4R2PPG0_RHOSA</name>
<dbReference type="InParanoid" id="A0A4R2PPG0"/>
<feature type="binding site" evidence="2">
    <location>
        <position position="67"/>
    </location>
    <ligand>
        <name>Fe cation</name>
        <dbReference type="ChEBI" id="CHEBI:24875"/>
        <label>2</label>
    </ligand>
</feature>
<dbReference type="EMBL" id="SLXO01000002">
    <property type="protein sequence ID" value="TCP37633.1"/>
    <property type="molecule type" value="Genomic_DNA"/>
</dbReference>
<feature type="active site" description="Proton donor" evidence="1">
    <location>
        <position position="68"/>
    </location>
</feature>
<dbReference type="InterPro" id="IPR005235">
    <property type="entry name" value="YmdB-like"/>
</dbReference>
<dbReference type="OrthoDB" id="9801109at2"/>
<protein>
    <recommendedName>
        <fullName evidence="5">Capsule synthesis protein CapA domain-containing protein</fullName>
    </recommendedName>
</protein>
<sequence>MRLLFLGDLMGRAGRTAAIEAVGGLRASLKADMVVVNGENAASGFGITGKIADSLFEAGVDVITGGNHSWDQKEVMGYIGGEPRLLRPGNFPDGTPGRGAGVFTATSGAKLLVVNVMGRVFMDPLDDPFAYVDRVLARHPLGGAVQAVLVDVHAEASSEKMAMGHFCDGRASLVVGTHSHVPTADAQILPGGTAYQTDAGMCGDYNSVIGMDKAEPVRRFTQKTPGVRFSPASGEATVCGVFVQTDDRTGLATRVEPVRLGGRLAEARPAL</sequence>
<dbReference type="Proteomes" id="UP000295399">
    <property type="component" value="Unassembled WGS sequence"/>
</dbReference>
<dbReference type="InterPro" id="IPR029052">
    <property type="entry name" value="Metallo-depent_PP-like"/>
</dbReference>
<feature type="binding site" evidence="2">
    <location>
        <position position="39"/>
    </location>
    <ligand>
        <name>Fe cation</name>
        <dbReference type="ChEBI" id="CHEBI:24875"/>
        <label>2</label>
    </ligand>
</feature>
<dbReference type="GO" id="GO:0046872">
    <property type="term" value="F:metal ion binding"/>
    <property type="evidence" value="ECO:0007669"/>
    <property type="project" value="UniProtKB-KW"/>
</dbReference>
<dbReference type="SUPFAM" id="SSF56300">
    <property type="entry name" value="Metallo-dependent phosphatases"/>
    <property type="match status" value="1"/>
</dbReference>
<evidence type="ECO:0000313" key="4">
    <source>
        <dbReference type="Proteomes" id="UP000295399"/>
    </source>
</evidence>
<reference evidence="3 4" key="1">
    <citation type="submission" date="2019-03" db="EMBL/GenBank/DDBJ databases">
        <title>Genomic Encyclopedia of Type Strains, Phase IV (KMG-IV): sequencing the most valuable type-strain genomes for metagenomic binning, comparative biology and taxonomic classification.</title>
        <authorList>
            <person name="Goeker M."/>
        </authorList>
    </citation>
    <scope>NUCLEOTIDE SEQUENCE [LARGE SCALE GENOMIC DNA]</scope>
    <source>
        <strain evidence="3 4">DSM 2132</strain>
    </source>
</reference>